<reference evidence="1 2" key="1">
    <citation type="submission" date="2018-03" db="EMBL/GenBank/DDBJ databases">
        <title>Genome sequence of Lactococcus lactis strain 14B4 from almond drupe.</title>
        <authorList>
            <person name="Tran T.D."/>
            <person name="McGarvey J.A."/>
            <person name="Huynh S."/>
            <person name="Parker C.T."/>
        </authorList>
    </citation>
    <scope>NUCLEOTIDE SEQUENCE [LARGE SCALE GENOMIC DNA]</scope>
    <source>
        <strain evidence="1 2">14B4</strain>
    </source>
</reference>
<organism evidence="1 2">
    <name type="scientific">Lactococcus lactis subsp. lactis</name>
    <name type="common">Streptococcus lactis</name>
    <dbReference type="NCBI Taxonomy" id="1360"/>
    <lineage>
        <taxon>Bacteria</taxon>
        <taxon>Bacillati</taxon>
        <taxon>Bacillota</taxon>
        <taxon>Bacilli</taxon>
        <taxon>Lactobacillales</taxon>
        <taxon>Streptococcaceae</taxon>
        <taxon>Lactococcus</taxon>
    </lineage>
</organism>
<dbReference type="GeneID" id="89633354"/>
<protein>
    <submittedName>
        <fullName evidence="1">Replication terminator protein</fullName>
    </submittedName>
</protein>
<evidence type="ECO:0000313" key="1">
    <source>
        <dbReference type="EMBL" id="AWN65769.1"/>
    </source>
</evidence>
<proteinExistence type="predicted"/>
<dbReference type="Proteomes" id="UP000245919">
    <property type="component" value="Chromosome"/>
</dbReference>
<dbReference type="AlphaFoldDB" id="A0A2Z3KP46"/>
<dbReference type="RefSeq" id="WP_109990896.1">
    <property type="nucleotide sequence ID" value="NZ_CP028160.1"/>
</dbReference>
<gene>
    <name evidence="1" type="ORF">LL14B4_06090</name>
</gene>
<dbReference type="EMBL" id="CP028160">
    <property type="protein sequence ID" value="AWN65769.1"/>
    <property type="molecule type" value="Genomic_DNA"/>
</dbReference>
<evidence type="ECO:0000313" key="2">
    <source>
        <dbReference type="Proteomes" id="UP000245919"/>
    </source>
</evidence>
<sequence length="137" mass="14961">MPNKINLNLEQLAQGGVQELFDMNVKKILENIQDLNTEPTAKRKMTITFEFVPDENRSVIALGSQVKVSLAPTIGVAATVLTGRNIDGEIEANELQSGVPGQTYLDMETGELRSDIGEPLTEEAKPTIIDLQNPKKA</sequence>
<name>A0A2Z3KP46_LACLL</name>
<accession>A0A2Z3KP46</accession>